<dbReference type="Gene3D" id="3.30.710.10">
    <property type="entry name" value="Potassium Channel Kv1.1, Chain A"/>
    <property type="match status" value="1"/>
</dbReference>
<proteinExistence type="predicted"/>
<dbReference type="EMBL" id="DS268480">
    <property type="protein sequence ID" value="EFP09907.1"/>
    <property type="molecule type" value="Genomic_DNA"/>
</dbReference>
<evidence type="ECO:0000259" key="1">
    <source>
        <dbReference type="PROSITE" id="PS50097"/>
    </source>
</evidence>
<dbReference type="PANTHER" id="PTHR22743">
    <property type="entry name" value="MEPRIN/TRAF-LIKE MATH FAMILY-C.ELEGANS"/>
    <property type="match status" value="1"/>
</dbReference>
<dbReference type="OMA" id="YTQINYP"/>
<reference evidence="2" key="1">
    <citation type="submission" date="2007-07" db="EMBL/GenBank/DDBJ databases">
        <title>PCAP assembly of the Caenorhabditis remanei genome.</title>
        <authorList>
            <consortium name="The Caenorhabditis remanei Sequencing Consortium"/>
            <person name="Wilson R.K."/>
        </authorList>
    </citation>
    <scope>NUCLEOTIDE SEQUENCE [LARGE SCALE GENOMIC DNA]</scope>
    <source>
        <strain evidence="2">PB4641</strain>
    </source>
</reference>
<protein>
    <recommendedName>
        <fullName evidence="1">BTB domain-containing protein</fullName>
    </recommendedName>
</protein>
<dbReference type="eggNOG" id="ENOG502RXUT">
    <property type="taxonomic scope" value="Eukaryota"/>
</dbReference>
<dbReference type="STRING" id="31234.E3MUW3"/>
<dbReference type="HOGENOM" id="CLU_036654_1_2_1"/>
<feature type="domain" description="BTB" evidence="1">
    <location>
        <begin position="24"/>
        <end position="83"/>
    </location>
</feature>
<gene>
    <name evidence="2" type="ORF">CRE_21352</name>
</gene>
<dbReference type="InterPro" id="IPR000210">
    <property type="entry name" value="BTB/POZ_dom"/>
</dbReference>
<dbReference type="InParanoid" id="E3MUW3"/>
<evidence type="ECO:0000313" key="2">
    <source>
        <dbReference type="EMBL" id="EFP09907.1"/>
    </source>
</evidence>
<dbReference type="PANTHER" id="PTHR22743:SF165">
    <property type="entry name" value="BTB AND MATH DOMAIN CONTAINING-RELATED"/>
    <property type="match status" value="1"/>
</dbReference>
<dbReference type="Pfam" id="PF00651">
    <property type="entry name" value="BTB"/>
    <property type="match status" value="1"/>
</dbReference>
<evidence type="ECO:0000313" key="3">
    <source>
        <dbReference type="Proteomes" id="UP000008281"/>
    </source>
</evidence>
<dbReference type="InterPro" id="IPR052664">
    <property type="entry name" value="BTB-MATH_domain_protein"/>
</dbReference>
<dbReference type="CDD" id="cd18186">
    <property type="entry name" value="BTB_POZ_ZBTB_KLHL-like"/>
    <property type="match status" value="1"/>
</dbReference>
<keyword evidence="3" id="KW-1185">Reference proteome</keyword>
<sequence>MVREHRGFLRKKLKNFDATMEEFSDLAIVVEDEKFHISKLFLSDQSTYFKSLLTRNQEESGKPEITLDDCKSEDFQYFLELIYGESPINKETIDKIVHLADKYKAPSAIRKCEEFLINNSGKTLKEKLQMAKKYKLENLKTACLSKIKTVEEIRSVLSYTTSEMDPSVVGALLQKSLSLLP</sequence>
<name>E3MUW3_CAERE</name>
<accession>E3MUW3</accession>
<dbReference type="AlphaFoldDB" id="E3MUW3"/>
<dbReference type="Proteomes" id="UP000008281">
    <property type="component" value="Unassembled WGS sequence"/>
</dbReference>
<dbReference type="PROSITE" id="PS50097">
    <property type="entry name" value="BTB"/>
    <property type="match status" value="1"/>
</dbReference>
<dbReference type="InterPro" id="IPR011333">
    <property type="entry name" value="SKP1/BTB/POZ_sf"/>
</dbReference>
<dbReference type="SMART" id="SM00225">
    <property type="entry name" value="BTB"/>
    <property type="match status" value="1"/>
</dbReference>
<organism evidence="3">
    <name type="scientific">Caenorhabditis remanei</name>
    <name type="common">Caenorhabditis vulgaris</name>
    <dbReference type="NCBI Taxonomy" id="31234"/>
    <lineage>
        <taxon>Eukaryota</taxon>
        <taxon>Metazoa</taxon>
        <taxon>Ecdysozoa</taxon>
        <taxon>Nematoda</taxon>
        <taxon>Chromadorea</taxon>
        <taxon>Rhabditida</taxon>
        <taxon>Rhabditina</taxon>
        <taxon>Rhabditomorpha</taxon>
        <taxon>Rhabditoidea</taxon>
        <taxon>Rhabditidae</taxon>
        <taxon>Peloderinae</taxon>
        <taxon>Caenorhabditis</taxon>
    </lineage>
</organism>
<dbReference type="SUPFAM" id="SSF54695">
    <property type="entry name" value="POZ domain"/>
    <property type="match status" value="1"/>
</dbReference>
<dbReference type="OrthoDB" id="409824at2759"/>